<dbReference type="InterPro" id="IPR011006">
    <property type="entry name" value="CheY-like_superfamily"/>
</dbReference>
<keyword evidence="12" id="KW-1185">Reference proteome</keyword>
<dbReference type="Gene3D" id="3.40.50.2300">
    <property type="match status" value="1"/>
</dbReference>
<evidence type="ECO:0000256" key="8">
    <source>
        <dbReference type="PROSITE-ProRule" id="PRU00169"/>
    </source>
</evidence>
<comment type="subcellular location">
    <subcellularLocation>
        <location evidence="6">Cytoplasm</location>
    </subcellularLocation>
</comment>
<dbReference type="InterPro" id="IPR035909">
    <property type="entry name" value="CheB_C"/>
</dbReference>
<dbReference type="Proteomes" id="UP000186609">
    <property type="component" value="Chromosome"/>
</dbReference>
<dbReference type="InterPro" id="IPR000673">
    <property type="entry name" value="Sig_transdc_resp-reg_Me-estase"/>
</dbReference>
<comment type="domain">
    <text evidence="6">Contains a C-terminal catalytic domain, and an N-terminal region which modulates catalytic activity.</text>
</comment>
<dbReference type="SUPFAM" id="SSF52172">
    <property type="entry name" value="CheY-like"/>
    <property type="match status" value="1"/>
</dbReference>
<dbReference type="GO" id="GO:0005737">
    <property type="term" value="C:cytoplasm"/>
    <property type="evidence" value="ECO:0007669"/>
    <property type="project" value="UniProtKB-SubCell"/>
</dbReference>
<keyword evidence="2 6" id="KW-0145">Chemotaxis</keyword>
<evidence type="ECO:0000256" key="4">
    <source>
        <dbReference type="ARBA" id="ARBA00022801"/>
    </source>
</evidence>
<dbReference type="EMBL" id="CP019236">
    <property type="protein sequence ID" value="APW40479.1"/>
    <property type="molecule type" value="Genomic_DNA"/>
</dbReference>
<keyword evidence="1 6" id="KW-0963">Cytoplasm</keyword>
<dbReference type="PROSITE" id="PS50110">
    <property type="entry name" value="RESPONSE_REGULATORY"/>
    <property type="match status" value="1"/>
</dbReference>
<comment type="similarity">
    <text evidence="6">Belongs to the CheB family.</text>
</comment>
<dbReference type="NCBIfam" id="NF001965">
    <property type="entry name" value="PRK00742.1"/>
    <property type="match status" value="1"/>
</dbReference>
<evidence type="ECO:0000313" key="11">
    <source>
        <dbReference type="EMBL" id="APW40479.1"/>
    </source>
</evidence>
<name>A0A1P8K3A1_9BURK</name>
<feature type="active site" evidence="6 7">
    <location>
        <position position="176"/>
    </location>
</feature>
<dbReference type="AlphaFoldDB" id="A0A1P8K3A1"/>
<dbReference type="SMART" id="SM00448">
    <property type="entry name" value="REC"/>
    <property type="match status" value="1"/>
</dbReference>
<accession>A0A1P8K3A1</accession>
<protein>
    <recommendedName>
        <fullName evidence="6">Protein-glutamate methylesterase/protein-glutamine glutaminase</fullName>
        <ecNumber evidence="6">3.1.1.61</ecNumber>
        <ecNumber evidence="6">3.5.1.44</ecNumber>
    </recommendedName>
</protein>
<comment type="PTM">
    <text evidence="6">Phosphorylated by CheA. Phosphorylation of the N-terminal regulatory domain activates the methylesterase activity.</text>
</comment>
<dbReference type="STRING" id="1842727.RD110_05150"/>
<dbReference type="CDD" id="cd17541">
    <property type="entry name" value="REC_CheB-like"/>
    <property type="match status" value="1"/>
</dbReference>
<evidence type="ECO:0000256" key="3">
    <source>
        <dbReference type="ARBA" id="ARBA00022553"/>
    </source>
</evidence>
<feature type="domain" description="Response regulatory" evidence="9">
    <location>
        <begin position="7"/>
        <end position="124"/>
    </location>
</feature>
<evidence type="ECO:0000313" key="12">
    <source>
        <dbReference type="Proteomes" id="UP000186609"/>
    </source>
</evidence>
<evidence type="ECO:0000256" key="6">
    <source>
        <dbReference type="HAMAP-Rule" id="MF_00099"/>
    </source>
</evidence>
<dbReference type="GO" id="GO:0050568">
    <property type="term" value="F:protein-glutamine glutaminase activity"/>
    <property type="evidence" value="ECO:0007669"/>
    <property type="project" value="UniProtKB-UniRule"/>
</dbReference>
<dbReference type="PANTHER" id="PTHR42872">
    <property type="entry name" value="PROTEIN-GLUTAMATE METHYLESTERASE/PROTEIN-GLUTAMINE GLUTAMINASE"/>
    <property type="match status" value="1"/>
</dbReference>
<dbReference type="PROSITE" id="PS50122">
    <property type="entry name" value="CHEB"/>
    <property type="match status" value="1"/>
</dbReference>
<dbReference type="GO" id="GO:0008984">
    <property type="term" value="F:protein-glutamate methylesterase activity"/>
    <property type="evidence" value="ECO:0007669"/>
    <property type="project" value="UniProtKB-UniRule"/>
</dbReference>
<comment type="catalytic activity">
    <reaction evidence="6">
        <text>L-glutaminyl-[protein] + H2O = L-glutamyl-[protein] + NH4(+)</text>
        <dbReference type="Rhea" id="RHEA:16441"/>
        <dbReference type="Rhea" id="RHEA-COMP:10207"/>
        <dbReference type="Rhea" id="RHEA-COMP:10208"/>
        <dbReference type="ChEBI" id="CHEBI:15377"/>
        <dbReference type="ChEBI" id="CHEBI:28938"/>
        <dbReference type="ChEBI" id="CHEBI:29973"/>
        <dbReference type="ChEBI" id="CHEBI:30011"/>
        <dbReference type="EC" id="3.5.1.44"/>
    </reaction>
</comment>
<comment type="function">
    <text evidence="6">Involved in chemotaxis. Part of a chemotaxis signal transduction system that modulates chemotaxis in response to various stimuli. Catalyzes the demethylation of specific methylglutamate residues introduced into the chemoreceptors (methyl-accepting chemotaxis proteins or MCP) by CheR. Also mediates the irreversible deamidation of specific glutamine residues to glutamic acid.</text>
</comment>
<dbReference type="InterPro" id="IPR001789">
    <property type="entry name" value="Sig_transdc_resp-reg_receiver"/>
</dbReference>
<organism evidence="11 12">
    <name type="scientific">Rhodoferax koreensis</name>
    <dbReference type="NCBI Taxonomy" id="1842727"/>
    <lineage>
        <taxon>Bacteria</taxon>
        <taxon>Pseudomonadati</taxon>
        <taxon>Pseudomonadota</taxon>
        <taxon>Betaproteobacteria</taxon>
        <taxon>Burkholderiales</taxon>
        <taxon>Comamonadaceae</taxon>
        <taxon>Rhodoferax</taxon>
    </lineage>
</organism>
<gene>
    <name evidence="6" type="primary">cheB</name>
    <name evidence="11" type="ORF">RD110_05150</name>
</gene>
<evidence type="ECO:0000256" key="1">
    <source>
        <dbReference type="ARBA" id="ARBA00022490"/>
    </source>
</evidence>
<dbReference type="CDD" id="cd16432">
    <property type="entry name" value="CheB_Rec"/>
    <property type="match status" value="1"/>
</dbReference>
<evidence type="ECO:0000256" key="7">
    <source>
        <dbReference type="PROSITE-ProRule" id="PRU00050"/>
    </source>
</evidence>
<dbReference type="EC" id="3.5.1.44" evidence="6"/>
<proteinExistence type="inferred from homology"/>
<reference evidence="11 12" key="1">
    <citation type="submission" date="2017-01" db="EMBL/GenBank/DDBJ databases">
        <authorList>
            <person name="Mah S.A."/>
            <person name="Swanson W.J."/>
            <person name="Moy G.W."/>
            <person name="Vacquier V.D."/>
        </authorList>
    </citation>
    <scope>NUCLEOTIDE SEQUENCE [LARGE SCALE GENOMIC DNA]</scope>
    <source>
        <strain evidence="11 12">DCY110</strain>
    </source>
</reference>
<dbReference type="GO" id="GO:0000156">
    <property type="term" value="F:phosphorelay response regulator activity"/>
    <property type="evidence" value="ECO:0007669"/>
    <property type="project" value="InterPro"/>
</dbReference>
<dbReference type="Pfam" id="PF01339">
    <property type="entry name" value="CheB_methylest"/>
    <property type="match status" value="1"/>
</dbReference>
<dbReference type="OrthoDB" id="9793421at2"/>
<dbReference type="PANTHER" id="PTHR42872:SF6">
    <property type="entry name" value="PROTEIN-GLUTAMATE METHYLESTERASE_PROTEIN-GLUTAMINE GLUTAMINASE"/>
    <property type="match status" value="1"/>
</dbReference>
<dbReference type="EC" id="3.1.1.61" evidence="6"/>
<dbReference type="KEGG" id="rhy:RD110_05150"/>
<keyword evidence="3 6" id="KW-0597">Phosphoprotein</keyword>
<feature type="active site" evidence="6 7">
    <location>
        <position position="202"/>
    </location>
</feature>
<feature type="domain" description="CheB-type methylesterase" evidence="10">
    <location>
        <begin position="164"/>
        <end position="356"/>
    </location>
</feature>
<dbReference type="Gene3D" id="3.40.50.180">
    <property type="entry name" value="Methylesterase CheB, C-terminal domain"/>
    <property type="match status" value="1"/>
</dbReference>
<evidence type="ECO:0000256" key="5">
    <source>
        <dbReference type="ARBA" id="ARBA00048267"/>
    </source>
</evidence>
<dbReference type="SUPFAM" id="SSF52738">
    <property type="entry name" value="Methylesterase CheB, C-terminal domain"/>
    <property type="match status" value="1"/>
</dbReference>
<dbReference type="HAMAP" id="MF_00099">
    <property type="entry name" value="CheB_chemtxs"/>
    <property type="match status" value="1"/>
</dbReference>
<feature type="modified residue" description="4-aspartylphosphate" evidence="6 8">
    <location>
        <position position="58"/>
    </location>
</feature>
<dbReference type="RefSeq" id="WP_076204401.1">
    <property type="nucleotide sequence ID" value="NZ_CP019236.1"/>
</dbReference>
<dbReference type="NCBIfam" id="NF009206">
    <property type="entry name" value="PRK12555.1"/>
    <property type="match status" value="1"/>
</dbReference>
<sequence>MATKKIRVVVVDDSALVRSLLTEIINRQPDMVCVGAANDPLVAREMIRELDPDVITLDVEMPRMDGIDFLGRLMRLRPMPVVMISTLTDKGAEVTMRALELGAVDFVAKPRIGLANGLNELASQIVDKVRVAAVAKFRRPPVPVAAAPGIAQTAPRPANTLIGRISTEKMICIGASTGGTEAVKEILVHMPADSPAIVITQHMPPGFTTSFAARLNGLCQITVKEAAHGERILPGHAYIAPGGKQFRVDRSGANYVAVVEDTEPVNRHKPSVEVLFLSAAAVVGRNAYGIMLTGMGNDGARAMREMRDKGSYNFVQDEASCVVFGMPREAIAHGAADEVLPLDKIAGALLAKLGASGDRLHNRI</sequence>
<dbReference type="PIRSF" id="PIRSF000876">
    <property type="entry name" value="RR_chemtxs_CheB"/>
    <property type="match status" value="1"/>
</dbReference>
<evidence type="ECO:0000259" key="9">
    <source>
        <dbReference type="PROSITE" id="PS50110"/>
    </source>
</evidence>
<dbReference type="GO" id="GO:0006935">
    <property type="term" value="P:chemotaxis"/>
    <property type="evidence" value="ECO:0007669"/>
    <property type="project" value="UniProtKB-UniRule"/>
</dbReference>
<dbReference type="InterPro" id="IPR008248">
    <property type="entry name" value="CheB-like"/>
</dbReference>
<evidence type="ECO:0000259" key="10">
    <source>
        <dbReference type="PROSITE" id="PS50122"/>
    </source>
</evidence>
<keyword evidence="4 6" id="KW-0378">Hydrolase</keyword>
<comment type="catalytic activity">
    <reaction evidence="5 6">
        <text>[protein]-L-glutamate 5-O-methyl ester + H2O = L-glutamyl-[protein] + methanol + H(+)</text>
        <dbReference type="Rhea" id="RHEA:23236"/>
        <dbReference type="Rhea" id="RHEA-COMP:10208"/>
        <dbReference type="Rhea" id="RHEA-COMP:10311"/>
        <dbReference type="ChEBI" id="CHEBI:15377"/>
        <dbReference type="ChEBI" id="CHEBI:15378"/>
        <dbReference type="ChEBI" id="CHEBI:17790"/>
        <dbReference type="ChEBI" id="CHEBI:29973"/>
        <dbReference type="ChEBI" id="CHEBI:82795"/>
        <dbReference type="EC" id="3.1.1.61"/>
    </reaction>
</comment>
<evidence type="ECO:0000256" key="2">
    <source>
        <dbReference type="ARBA" id="ARBA00022500"/>
    </source>
</evidence>
<dbReference type="Pfam" id="PF00072">
    <property type="entry name" value="Response_reg"/>
    <property type="match status" value="1"/>
</dbReference>
<dbReference type="FunFam" id="3.40.50.2300:FF:000060">
    <property type="entry name" value="Protein-glutamate methylesterase/protein-glutamine glutaminase"/>
    <property type="match status" value="1"/>
</dbReference>
<feature type="active site" evidence="6 7">
    <location>
        <position position="298"/>
    </location>
</feature>